<dbReference type="AlphaFoldDB" id="A0A2P5F935"/>
<comment type="caution">
    <text evidence="11">The sequence shown here is derived from an EMBL/GenBank/DDBJ whole genome shotgun (WGS) entry which is preliminary data.</text>
</comment>
<evidence type="ECO:0000256" key="2">
    <source>
        <dbReference type="ARBA" id="ARBA00009592"/>
    </source>
</evidence>
<evidence type="ECO:0000256" key="5">
    <source>
        <dbReference type="ARBA" id="ARBA00022692"/>
    </source>
</evidence>
<dbReference type="InterPro" id="IPR001611">
    <property type="entry name" value="Leu-rich_rpt"/>
</dbReference>
<protein>
    <submittedName>
        <fullName evidence="11">LRR domain containing protein</fullName>
    </submittedName>
</protein>
<evidence type="ECO:0000313" key="11">
    <source>
        <dbReference type="EMBL" id="PON94312.1"/>
    </source>
</evidence>
<evidence type="ECO:0000256" key="3">
    <source>
        <dbReference type="ARBA" id="ARBA00022475"/>
    </source>
</evidence>
<evidence type="ECO:0000256" key="9">
    <source>
        <dbReference type="ARBA" id="ARBA00023170"/>
    </source>
</evidence>
<dbReference type="InParanoid" id="A0A2P5F935"/>
<keyword evidence="10" id="KW-0325">Glycoprotein</keyword>
<comment type="subcellular location">
    <subcellularLocation>
        <location evidence="1">Cell membrane</location>
        <topology evidence="1">Single-pass type I membrane protein</topology>
    </subcellularLocation>
</comment>
<evidence type="ECO:0000313" key="12">
    <source>
        <dbReference type="Proteomes" id="UP000237000"/>
    </source>
</evidence>
<evidence type="ECO:0000256" key="6">
    <source>
        <dbReference type="ARBA" id="ARBA00022737"/>
    </source>
</evidence>
<evidence type="ECO:0000256" key="4">
    <source>
        <dbReference type="ARBA" id="ARBA00022614"/>
    </source>
</evidence>
<dbReference type="PANTHER" id="PTHR27004:SF435">
    <property type="entry name" value="LEUCINE-RICH REPEAT-CONTAINING N-TERMINAL PLANT-TYPE DOMAIN-CONTAINING PROTEIN"/>
    <property type="match status" value="1"/>
</dbReference>
<organism evidence="11 12">
    <name type="scientific">Trema orientale</name>
    <name type="common">Charcoal tree</name>
    <name type="synonym">Celtis orientalis</name>
    <dbReference type="NCBI Taxonomy" id="63057"/>
    <lineage>
        <taxon>Eukaryota</taxon>
        <taxon>Viridiplantae</taxon>
        <taxon>Streptophyta</taxon>
        <taxon>Embryophyta</taxon>
        <taxon>Tracheophyta</taxon>
        <taxon>Spermatophyta</taxon>
        <taxon>Magnoliopsida</taxon>
        <taxon>eudicotyledons</taxon>
        <taxon>Gunneridae</taxon>
        <taxon>Pentapetalae</taxon>
        <taxon>rosids</taxon>
        <taxon>fabids</taxon>
        <taxon>Rosales</taxon>
        <taxon>Cannabaceae</taxon>
        <taxon>Trema</taxon>
    </lineage>
</organism>
<reference evidence="12" key="1">
    <citation type="submission" date="2016-06" db="EMBL/GenBank/DDBJ databases">
        <title>Parallel loss of symbiosis genes in relatives of nitrogen-fixing non-legume Parasponia.</title>
        <authorList>
            <person name="Van Velzen R."/>
            <person name="Holmer R."/>
            <person name="Bu F."/>
            <person name="Rutten L."/>
            <person name="Van Zeijl A."/>
            <person name="Liu W."/>
            <person name="Santuari L."/>
            <person name="Cao Q."/>
            <person name="Sharma T."/>
            <person name="Shen D."/>
            <person name="Roswanjaya Y."/>
            <person name="Wardhani T."/>
            <person name="Kalhor M.S."/>
            <person name="Jansen J."/>
            <person name="Van den Hoogen J."/>
            <person name="Gungor B."/>
            <person name="Hartog M."/>
            <person name="Hontelez J."/>
            <person name="Verver J."/>
            <person name="Yang W.-C."/>
            <person name="Schijlen E."/>
            <person name="Repin R."/>
            <person name="Schilthuizen M."/>
            <person name="Schranz E."/>
            <person name="Heidstra R."/>
            <person name="Miyata K."/>
            <person name="Fedorova E."/>
            <person name="Kohlen W."/>
            <person name="Bisseling T."/>
            <person name="Smit S."/>
            <person name="Geurts R."/>
        </authorList>
    </citation>
    <scope>NUCLEOTIDE SEQUENCE [LARGE SCALE GENOMIC DNA]</scope>
    <source>
        <strain evidence="12">cv. RG33-2</strain>
    </source>
</reference>
<dbReference type="Pfam" id="PF13855">
    <property type="entry name" value="LRR_8"/>
    <property type="match status" value="1"/>
</dbReference>
<keyword evidence="4" id="KW-0433">Leucine-rich repeat</keyword>
<proteinExistence type="inferred from homology"/>
<evidence type="ECO:0000256" key="7">
    <source>
        <dbReference type="ARBA" id="ARBA00022989"/>
    </source>
</evidence>
<name>A0A2P5F935_TREOI</name>
<dbReference type="STRING" id="63057.A0A2P5F935"/>
<dbReference type="GO" id="GO:0005886">
    <property type="term" value="C:plasma membrane"/>
    <property type="evidence" value="ECO:0007669"/>
    <property type="project" value="UniProtKB-SubCell"/>
</dbReference>
<dbReference type="OrthoDB" id="1734423at2759"/>
<keyword evidence="6" id="KW-0677">Repeat</keyword>
<dbReference type="EMBL" id="JXTC01000052">
    <property type="protein sequence ID" value="PON94312.1"/>
    <property type="molecule type" value="Genomic_DNA"/>
</dbReference>
<evidence type="ECO:0000256" key="1">
    <source>
        <dbReference type="ARBA" id="ARBA00004251"/>
    </source>
</evidence>
<keyword evidence="7" id="KW-1133">Transmembrane helix</keyword>
<gene>
    <name evidence="11" type="ORF">TorRG33x02_097860</name>
</gene>
<dbReference type="Proteomes" id="UP000237000">
    <property type="component" value="Unassembled WGS sequence"/>
</dbReference>
<keyword evidence="8" id="KW-0472">Membrane</keyword>
<dbReference type="Gene3D" id="3.80.10.10">
    <property type="entry name" value="Ribonuclease Inhibitor"/>
    <property type="match status" value="1"/>
</dbReference>
<keyword evidence="3" id="KW-1003">Cell membrane</keyword>
<comment type="similarity">
    <text evidence="2">Belongs to the RLP family.</text>
</comment>
<evidence type="ECO:0000256" key="8">
    <source>
        <dbReference type="ARBA" id="ARBA00023136"/>
    </source>
</evidence>
<evidence type="ECO:0000256" key="10">
    <source>
        <dbReference type="ARBA" id="ARBA00023180"/>
    </source>
</evidence>
<keyword evidence="9" id="KW-0675">Receptor</keyword>
<dbReference type="PANTHER" id="PTHR27004">
    <property type="entry name" value="RECEPTOR-LIKE PROTEIN 12 ISOFORM X1"/>
    <property type="match status" value="1"/>
</dbReference>
<accession>A0A2P5F935</accession>
<sequence>MLNNALTGKIPSSIGNMRVLESLDLSKNNLSEALAGSFQQLSFLSFLNVSFNQIVGRIPAPLSPRLFRLIRTRVMKDYLDSHWRKDAETTTTWSHQERAIQNLGQ</sequence>
<keyword evidence="5" id="KW-0812">Transmembrane</keyword>
<dbReference type="SUPFAM" id="SSF52058">
    <property type="entry name" value="L domain-like"/>
    <property type="match status" value="1"/>
</dbReference>
<keyword evidence="12" id="KW-1185">Reference proteome</keyword>
<dbReference type="InterPro" id="IPR032675">
    <property type="entry name" value="LRR_dom_sf"/>
</dbReference>